<feature type="signal peptide" evidence="1">
    <location>
        <begin position="1"/>
        <end position="20"/>
    </location>
</feature>
<dbReference type="SMART" id="SM00324">
    <property type="entry name" value="RhoGAP"/>
    <property type="match status" value="1"/>
</dbReference>
<dbReference type="GO" id="GO:0005737">
    <property type="term" value="C:cytoplasm"/>
    <property type="evidence" value="ECO:0007669"/>
    <property type="project" value="TreeGrafter"/>
</dbReference>
<comment type="caution">
    <text evidence="3">The sequence shown here is derived from an EMBL/GenBank/DDBJ whole genome shotgun (WGS) entry which is preliminary data.</text>
</comment>
<keyword evidence="4" id="KW-1185">Reference proteome</keyword>
<proteinExistence type="predicted"/>
<evidence type="ECO:0000313" key="3">
    <source>
        <dbReference type="EMBL" id="KAL0488929.1"/>
    </source>
</evidence>
<dbReference type="SUPFAM" id="SSF48350">
    <property type="entry name" value="GTPase activation domain, GAP"/>
    <property type="match status" value="1"/>
</dbReference>
<dbReference type="Pfam" id="PF00620">
    <property type="entry name" value="RhoGAP"/>
    <property type="match status" value="1"/>
</dbReference>
<accession>A0AAW2ZHX6</accession>
<dbReference type="InterPro" id="IPR000198">
    <property type="entry name" value="RhoGAP_dom"/>
</dbReference>
<evidence type="ECO:0000256" key="1">
    <source>
        <dbReference type="SAM" id="SignalP"/>
    </source>
</evidence>
<dbReference type="Gene3D" id="1.10.555.10">
    <property type="entry name" value="Rho GTPase activation protein"/>
    <property type="match status" value="1"/>
</dbReference>
<dbReference type="GO" id="GO:0007264">
    <property type="term" value="P:small GTPase-mediated signal transduction"/>
    <property type="evidence" value="ECO:0007669"/>
    <property type="project" value="TreeGrafter"/>
</dbReference>
<dbReference type="CDD" id="cd00159">
    <property type="entry name" value="RhoGAP"/>
    <property type="match status" value="1"/>
</dbReference>
<dbReference type="EMBL" id="JAOPGA020001493">
    <property type="protein sequence ID" value="KAL0488929.1"/>
    <property type="molecule type" value="Genomic_DNA"/>
</dbReference>
<dbReference type="PANTHER" id="PTHR45808">
    <property type="entry name" value="RHO GTPASE-ACTIVATING PROTEIN 68F"/>
    <property type="match status" value="1"/>
</dbReference>
<evidence type="ECO:0000259" key="2">
    <source>
        <dbReference type="PROSITE" id="PS50238"/>
    </source>
</evidence>
<gene>
    <name evidence="3" type="ORF">AKO1_009102</name>
</gene>
<sequence length="288" mass="31732">MRAHLAFLVAFAVVFVGVFSARSRQGDDVKVVYNPLYKSRFTKNPIYEPRSEGEAAIPAKSLAKSRWSLASKKVSAAQKISKPAKPQKGPNPFKASLSQFTGLPNICKDIFEVINKNLEVEGLFRISGSAATIDRLKGLYKDGRSHLTEINAELAKNTITVHDLTGLVKLFFRELAEPVTGYNNYKSLINMTNEAEDGLPTAIEVINNLSKQESVTLKNLLELSHNIAQQSKTNLMTPTNLGVVWGPNCIKSKAALSPADMMTDASKVNLAFTSLINWYPELKVSFKN</sequence>
<protein>
    <submittedName>
        <fullName evidence="3">RhoGAP</fullName>
    </submittedName>
</protein>
<dbReference type="PROSITE" id="PS50238">
    <property type="entry name" value="RHOGAP"/>
    <property type="match status" value="1"/>
</dbReference>
<dbReference type="Proteomes" id="UP001431209">
    <property type="component" value="Unassembled WGS sequence"/>
</dbReference>
<evidence type="ECO:0000313" key="4">
    <source>
        <dbReference type="Proteomes" id="UP001431209"/>
    </source>
</evidence>
<organism evidence="3 4">
    <name type="scientific">Acrasis kona</name>
    <dbReference type="NCBI Taxonomy" id="1008807"/>
    <lineage>
        <taxon>Eukaryota</taxon>
        <taxon>Discoba</taxon>
        <taxon>Heterolobosea</taxon>
        <taxon>Tetramitia</taxon>
        <taxon>Eutetramitia</taxon>
        <taxon>Acrasidae</taxon>
        <taxon>Acrasis</taxon>
    </lineage>
</organism>
<dbReference type="GO" id="GO:0005096">
    <property type="term" value="F:GTPase activator activity"/>
    <property type="evidence" value="ECO:0007669"/>
    <property type="project" value="TreeGrafter"/>
</dbReference>
<feature type="chain" id="PRO_5043946485" evidence="1">
    <location>
        <begin position="21"/>
        <end position="288"/>
    </location>
</feature>
<dbReference type="InterPro" id="IPR008936">
    <property type="entry name" value="Rho_GTPase_activation_prot"/>
</dbReference>
<keyword evidence="1" id="KW-0732">Signal</keyword>
<dbReference type="PANTHER" id="PTHR45808:SF2">
    <property type="entry name" value="RHO GTPASE-ACTIVATING PROTEIN 68F"/>
    <property type="match status" value="1"/>
</dbReference>
<dbReference type="AlphaFoldDB" id="A0AAW2ZHX6"/>
<feature type="domain" description="Rho-GAP" evidence="2">
    <location>
        <begin position="95"/>
        <end position="283"/>
    </location>
</feature>
<reference evidence="3 4" key="1">
    <citation type="submission" date="2024-03" db="EMBL/GenBank/DDBJ databases">
        <title>The Acrasis kona genome and developmental transcriptomes reveal deep origins of eukaryotic multicellular pathways.</title>
        <authorList>
            <person name="Sheikh S."/>
            <person name="Fu C.-J."/>
            <person name="Brown M.W."/>
            <person name="Baldauf S.L."/>
        </authorList>
    </citation>
    <scope>NUCLEOTIDE SEQUENCE [LARGE SCALE GENOMIC DNA]</scope>
    <source>
        <strain evidence="3 4">ATCC MYA-3509</strain>
    </source>
</reference>
<name>A0AAW2ZHX6_9EUKA</name>